<evidence type="ECO:0000313" key="2">
    <source>
        <dbReference type="Proteomes" id="UP000694501"/>
    </source>
</evidence>
<name>A0A949JF74_9ACTN</name>
<gene>
    <name evidence="1" type="ORF">JGS22_015200</name>
</gene>
<keyword evidence="2" id="KW-1185">Reference proteome</keyword>
<dbReference type="Proteomes" id="UP000694501">
    <property type="component" value="Unassembled WGS sequence"/>
</dbReference>
<evidence type="ECO:0000313" key="1">
    <source>
        <dbReference type="EMBL" id="MBU7598922.1"/>
    </source>
</evidence>
<proteinExistence type="predicted"/>
<reference evidence="1" key="1">
    <citation type="submission" date="2021-06" db="EMBL/GenBank/DDBJ databases">
        <title>Sequencing of actinobacteria type strains.</title>
        <authorList>
            <person name="Nguyen G.-S."/>
            <person name="Wentzel A."/>
        </authorList>
    </citation>
    <scope>NUCLEOTIDE SEQUENCE</scope>
    <source>
        <strain evidence="1">P38-E01</strain>
    </source>
</reference>
<protein>
    <submittedName>
        <fullName evidence="1">Uncharacterized protein</fullName>
    </submittedName>
</protein>
<organism evidence="1 2">
    <name type="scientific">Streptomyces tardus</name>
    <dbReference type="NCBI Taxonomy" id="2780544"/>
    <lineage>
        <taxon>Bacteria</taxon>
        <taxon>Bacillati</taxon>
        <taxon>Actinomycetota</taxon>
        <taxon>Actinomycetes</taxon>
        <taxon>Kitasatosporales</taxon>
        <taxon>Streptomycetaceae</taxon>
        <taxon>Streptomyces</taxon>
    </lineage>
</organism>
<sequence length="77" mass="8436">MQLSEDRYSPICLEAAVWVDVLIRHGLLHAAVQFPTGHWLIARHAGDPGRAVNTPAEVLALVAAVQRRVRSSAGRTR</sequence>
<accession>A0A949JF74</accession>
<dbReference type="EMBL" id="JAELVF020000001">
    <property type="protein sequence ID" value="MBU7598922.1"/>
    <property type="molecule type" value="Genomic_DNA"/>
</dbReference>
<dbReference type="AlphaFoldDB" id="A0A949JF74"/>
<dbReference type="RefSeq" id="WP_211040261.1">
    <property type="nucleotide sequence ID" value="NZ_JAELVF020000001.1"/>
</dbReference>
<comment type="caution">
    <text evidence="1">The sequence shown here is derived from an EMBL/GenBank/DDBJ whole genome shotgun (WGS) entry which is preliminary data.</text>
</comment>